<accession>A0A1R1ATT2</accession>
<evidence type="ECO:0000259" key="1">
    <source>
        <dbReference type="SMART" id="SM00871"/>
    </source>
</evidence>
<dbReference type="SMART" id="SM00871">
    <property type="entry name" value="AraC_E_bind"/>
    <property type="match status" value="1"/>
</dbReference>
<comment type="caution">
    <text evidence="2">The sequence shown here is derived from an EMBL/GenBank/DDBJ whole genome shotgun (WGS) entry which is preliminary data.</text>
</comment>
<proteinExistence type="predicted"/>
<dbReference type="InterPro" id="IPR029441">
    <property type="entry name" value="Cass2"/>
</dbReference>
<feature type="domain" description="AraC effector-binding" evidence="1">
    <location>
        <begin position="1"/>
        <end position="152"/>
    </location>
</feature>
<dbReference type="Pfam" id="PF14526">
    <property type="entry name" value="Cass2"/>
    <property type="match status" value="1"/>
</dbReference>
<dbReference type="Gene3D" id="3.20.80.10">
    <property type="entry name" value="Regulatory factor, effector binding domain"/>
    <property type="match status" value="1"/>
</dbReference>
<dbReference type="AlphaFoldDB" id="A0A1R1ATT2"/>
<dbReference type="OrthoDB" id="2734147at2"/>
<reference evidence="2 3" key="1">
    <citation type="submission" date="2016-11" db="EMBL/GenBank/DDBJ databases">
        <title>Paenibacillus species isolates.</title>
        <authorList>
            <person name="Beno S.M."/>
        </authorList>
    </citation>
    <scope>NUCLEOTIDE SEQUENCE [LARGE SCALE GENOMIC DNA]</scope>
    <source>
        <strain evidence="2 3">FSL F4-0100</strain>
    </source>
</reference>
<dbReference type="InterPro" id="IPR010499">
    <property type="entry name" value="AraC_E-bd"/>
</dbReference>
<dbReference type="STRING" id="1401.BK123_28970"/>
<sequence length="152" mass="17821">MKVVELHELKLVGIRVVCSGDQYVNEIPKASVKLKERLHEIHDVVTPARLVGAFFVEEVSEEEDGYWVCVEVNEIKKVPEGMVSLVIPKQKYAVQRHQGPNHEIRNTYEKLHHWIRENNHERFLRSWHLEISDEWGQGKVDDIEADLYDTIK</sequence>
<evidence type="ECO:0000313" key="3">
    <source>
        <dbReference type="Proteomes" id="UP000187074"/>
    </source>
</evidence>
<dbReference type="EMBL" id="MRTF01000012">
    <property type="protein sequence ID" value="OME88984.1"/>
    <property type="molecule type" value="Genomic_DNA"/>
</dbReference>
<dbReference type="Proteomes" id="UP000187074">
    <property type="component" value="Unassembled WGS sequence"/>
</dbReference>
<gene>
    <name evidence="2" type="ORF">BK123_28970</name>
</gene>
<name>A0A1R1ATT2_PAELA</name>
<organism evidence="2 3">
    <name type="scientific">Paenibacillus lautus</name>
    <name type="common">Bacillus lautus</name>
    <dbReference type="NCBI Taxonomy" id="1401"/>
    <lineage>
        <taxon>Bacteria</taxon>
        <taxon>Bacillati</taxon>
        <taxon>Bacillota</taxon>
        <taxon>Bacilli</taxon>
        <taxon>Bacillales</taxon>
        <taxon>Paenibacillaceae</taxon>
        <taxon>Paenibacillus</taxon>
    </lineage>
</organism>
<dbReference type="InterPro" id="IPR011256">
    <property type="entry name" value="Reg_factor_effector_dom_sf"/>
</dbReference>
<protein>
    <submittedName>
        <fullName evidence="2">AraC family transcriptional regulator</fullName>
    </submittedName>
</protein>
<evidence type="ECO:0000313" key="2">
    <source>
        <dbReference type="EMBL" id="OME88984.1"/>
    </source>
</evidence>
<dbReference type="SUPFAM" id="SSF55136">
    <property type="entry name" value="Probable bacterial effector-binding domain"/>
    <property type="match status" value="1"/>
</dbReference>
<dbReference type="RefSeq" id="WP_076325808.1">
    <property type="nucleotide sequence ID" value="NZ_MRTF01000012.1"/>
</dbReference>